<evidence type="ECO:0000313" key="9">
    <source>
        <dbReference type="EMBL" id="MDE52177.1"/>
    </source>
</evidence>
<dbReference type="AlphaFoldDB" id="A0A6G1SPR8"/>
<dbReference type="InterPro" id="IPR015424">
    <property type="entry name" value="PyrdxlP-dep_Trfase"/>
</dbReference>
<evidence type="ECO:0000256" key="2">
    <source>
        <dbReference type="ARBA" id="ARBA00009533"/>
    </source>
</evidence>
<dbReference type="Gene3D" id="3.90.1150.170">
    <property type="match status" value="1"/>
</dbReference>
<evidence type="ECO:0000256" key="8">
    <source>
        <dbReference type="RuleBase" id="RU000382"/>
    </source>
</evidence>
<dbReference type="Gene3D" id="3.40.640.10">
    <property type="entry name" value="Type I PLP-dependent aspartate aminotransferase-like (Major domain)"/>
    <property type="match status" value="1"/>
</dbReference>
<organism evidence="9">
    <name type="scientific">Aceria tosichella</name>
    <name type="common">wheat curl mite</name>
    <dbReference type="NCBI Taxonomy" id="561515"/>
    <lineage>
        <taxon>Eukaryota</taxon>
        <taxon>Metazoa</taxon>
        <taxon>Ecdysozoa</taxon>
        <taxon>Arthropoda</taxon>
        <taxon>Chelicerata</taxon>
        <taxon>Arachnida</taxon>
        <taxon>Acari</taxon>
        <taxon>Acariformes</taxon>
        <taxon>Trombidiformes</taxon>
        <taxon>Prostigmata</taxon>
        <taxon>Eupodina</taxon>
        <taxon>Eriophyoidea</taxon>
        <taxon>Eriophyidae</taxon>
        <taxon>Eriophyinae</taxon>
        <taxon>Aceriini</taxon>
        <taxon>Aceria</taxon>
    </lineage>
</organism>
<comment type="cofactor">
    <cofactor evidence="1 7 8">
        <name>pyridoxal 5'-phosphate</name>
        <dbReference type="ChEBI" id="CHEBI:597326"/>
    </cofactor>
</comment>
<evidence type="ECO:0000256" key="5">
    <source>
        <dbReference type="ARBA" id="ARBA00022898"/>
    </source>
</evidence>
<keyword evidence="4" id="KW-0210">Decarboxylase</keyword>
<comment type="subunit">
    <text evidence="3">Homodimer.</text>
</comment>
<dbReference type="InterPro" id="IPR021115">
    <property type="entry name" value="Pyridoxal-P_BS"/>
</dbReference>
<dbReference type="InterPro" id="IPR002129">
    <property type="entry name" value="PyrdxlP-dep_de-COase"/>
</dbReference>
<dbReference type="GO" id="GO:0030170">
    <property type="term" value="F:pyridoxal phosphate binding"/>
    <property type="evidence" value="ECO:0007669"/>
    <property type="project" value="InterPro"/>
</dbReference>
<dbReference type="CDD" id="cd06450">
    <property type="entry name" value="DOPA_deC_like"/>
    <property type="match status" value="1"/>
</dbReference>
<dbReference type="Pfam" id="PF00282">
    <property type="entry name" value="Pyridoxal_deC"/>
    <property type="match status" value="1"/>
</dbReference>
<keyword evidence="6 8" id="KW-0456">Lyase</keyword>
<evidence type="ECO:0000256" key="7">
    <source>
        <dbReference type="PIRSR" id="PIRSR602129-50"/>
    </source>
</evidence>
<feature type="modified residue" description="N6-(pyridoxal phosphate)lysine" evidence="7">
    <location>
        <position position="310"/>
    </location>
</feature>
<dbReference type="GO" id="GO:0004351">
    <property type="term" value="F:glutamate decarboxylase activity"/>
    <property type="evidence" value="ECO:0007669"/>
    <property type="project" value="TreeGrafter"/>
</dbReference>
<comment type="similarity">
    <text evidence="2 8">Belongs to the group II decarboxylase family.</text>
</comment>
<proteinExistence type="inferred from homology"/>
<dbReference type="PANTHER" id="PTHR45677:SF10">
    <property type="entry name" value="GLUTAMATE DECARBOXYLASE"/>
    <property type="match status" value="1"/>
</dbReference>
<reference evidence="9" key="1">
    <citation type="submission" date="2018-10" db="EMBL/GenBank/DDBJ databases">
        <title>Transcriptome assembly of Aceria tosichella (Wheat curl mite) Type 2.</title>
        <authorList>
            <person name="Scully E.D."/>
            <person name="Geib S.M."/>
            <person name="Palmer N.A."/>
            <person name="Gupta A.K."/>
            <person name="Sarath G."/>
            <person name="Tatineni S."/>
        </authorList>
    </citation>
    <scope>NUCLEOTIDE SEQUENCE</scope>
    <source>
        <strain evidence="9">LincolnNE</strain>
    </source>
</reference>
<dbReference type="GO" id="GO:0005737">
    <property type="term" value="C:cytoplasm"/>
    <property type="evidence" value="ECO:0007669"/>
    <property type="project" value="TreeGrafter"/>
</dbReference>
<dbReference type="InterPro" id="IPR015421">
    <property type="entry name" value="PyrdxlP-dep_Trfase_major"/>
</dbReference>
<dbReference type="PANTHER" id="PTHR45677">
    <property type="entry name" value="GLUTAMATE DECARBOXYLASE-RELATED"/>
    <property type="match status" value="1"/>
</dbReference>
<evidence type="ECO:0000256" key="6">
    <source>
        <dbReference type="ARBA" id="ARBA00023239"/>
    </source>
</evidence>
<evidence type="ECO:0000256" key="3">
    <source>
        <dbReference type="ARBA" id="ARBA00011738"/>
    </source>
</evidence>
<sequence length="499" mass="57269">MNSIKYTDLFPFKTDQEATERTRKFLLGVVNICLDYVERENDRKERVIDFYQPDQIMRMFDFSIPDSPTELDRLVEDCKQTLVYQVRTGHPHFFNQLSNGLDIVSMAGEWLTAAANTNMFTYEIAPIFILMEHFVLEKMRHIIGFTDGDSILAPGGAISNLYSLIVARHKMFPECKSKGMRALDRQLVLFTSEHSHYSSKGAGATCGFGTDNVVEVPCDERGRMRTDELERLVVERIQAGDRPFYVNCTCGTTVLGAFDPVNPIADICAKYDMWLHIDAAWGGGCLLSPKLRHKLAGIERANSVTWNPHKLMGCVLQCSTVHFREKNLLMSCNAMSADYLFQQDKQYDVSFDTGDKVIQCGRHNDIFKLWLMWRAKGTSGYAEHMDHLFEMTSYQVERIKQEGDKFYLLWPEPECTNVCFWYVPERLRGQTRTPQWDEELGQVTAQLKAKMMYAGTLMIGYQPLGHLPNFFRSIISNSAVQKQDIDFMLSELDRLGKDL</sequence>
<gene>
    <name evidence="9" type="primary">Gad1_3</name>
    <name evidence="9" type="ORF">g.14488</name>
</gene>
<name>A0A6G1SPR8_9ACAR</name>
<dbReference type="SUPFAM" id="SSF53383">
    <property type="entry name" value="PLP-dependent transferases"/>
    <property type="match status" value="1"/>
</dbReference>
<dbReference type="PROSITE" id="PS00392">
    <property type="entry name" value="DDC_GAD_HDC_YDC"/>
    <property type="match status" value="1"/>
</dbReference>
<dbReference type="EMBL" id="GGYP01007406">
    <property type="protein sequence ID" value="MDE52177.1"/>
    <property type="molecule type" value="Transcribed_RNA"/>
</dbReference>
<evidence type="ECO:0000256" key="1">
    <source>
        <dbReference type="ARBA" id="ARBA00001933"/>
    </source>
</evidence>
<accession>A0A6G1SPR8</accession>
<evidence type="ECO:0000256" key="4">
    <source>
        <dbReference type="ARBA" id="ARBA00022793"/>
    </source>
</evidence>
<dbReference type="GO" id="GO:0009449">
    <property type="term" value="P:gamma-aminobutyric acid biosynthetic process"/>
    <property type="evidence" value="ECO:0007669"/>
    <property type="project" value="TreeGrafter"/>
</dbReference>
<dbReference type="FunFam" id="3.40.640.10:FF:000016">
    <property type="entry name" value="Glutamate decarboxylase like 1"/>
    <property type="match status" value="1"/>
</dbReference>
<protein>
    <submittedName>
        <fullName evidence="9">Glutamate decarboxylase</fullName>
    </submittedName>
</protein>
<keyword evidence="5 7" id="KW-0663">Pyridoxal phosphate</keyword>